<feature type="region of interest" description="Disordered" evidence="1">
    <location>
        <begin position="50"/>
        <end position="73"/>
    </location>
</feature>
<protein>
    <submittedName>
        <fullName evidence="2">Uncharacterized protein</fullName>
    </submittedName>
</protein>
<gene>
    <name evidence="2" type="ORF">FFLO_01157</name>
</gene>
<reference evidence="2" key="1">
    <citation type="submission" date="2020-04" db="EMBL/GenBank/DDBJ databases">
        <title>Analysis of mating type loci in Filobasidium floriforme.</title>
        <authorList>
            <person name="Nowrousian M."/>
        </authorList>
    </citation>
    <scope>NUCLEOTIDE SEQUENCE</scope>
    <source>
        <strain evidence="2">CBS 6242</strain>
    </source>
</reference>
<evidence type="ECO:0000313" key="2">
    <source>
        <dbReference type="EMBL" id="KAG7567031.1"/>
    </source>
</evidence>
<evidence type="ECO:0000313" key="3">
    <source>
        <dbReference type="Proteomes" id="UP000812966"/>
    </source>
</evidence>
<comment type="caution">
    <text evidence="2">The sequence shown here is derived from an EMBL/GenBank/DDBJ whole genome shotgun (WGS) entry which is preliminary data.</text>
</comment>
<accession>A0A8K0JQR2</accession>
<sequence>MPPKLSSQPLTADAKRLRTIIISFPLFVATSWILYKRAYLGEEQKTIPQVATQTGRPEDNKIFGKPTQGFGSK</sequence>
<proteinExistence type="predicted"/>
<organism evidence="2 3">
    <name type="scientific">Filobasidium floriforme</name>
    <dbReference type="NCBI Taxonomy" id="5210"/>
    <lineage>
        <taxon>Eukaryota</taxon>
        <taxon>Fungi</taxon>
        <taxon>Dikarya</taxon>
        <taxon>Basidiomycota</taxon>
        <taxon>Agaricomycotina</taxon>
        <taxon>Tremellomycetes</taxon>
        <taxon>Filobasidiales</taxon>
        <taxon>Filobasidiaceae</taxon>
        <taxon>Filobasidium</taxon>
    </lineage>
</organism>
<dbReference type="EMBL" id="JABELV010000016">
    <property type="protein sequence ID" value="KAG7567031.1"/>
    <property type="molecule type" value="Genomic_DNA"/>
</dbReference>
<name>A0A8K0JQR2_9TREE</name>
<keyword evidence="3" id="KW-1185">Reference proteome</keyword>
<dbReference type="AlphaFoldDB" id="A0A8K0JQR2"/>
<evidence type="ECO:0000256" key="1">
    <source>
        <dbReference type="SAM" id="MobiDB-lite"/>
    </source>
</evidence>
<dbReference type="Proteomes" id="UP000812966">
    <property type="component" value="Unassembled WGS sequence"/>
</dbReference>